<organism evidence="2 3">
    <name type="scientific">Candidatus Cerribacteria bacterium 'Amazon FNV 2010 28 9'</name>
    <dbReference type="NCBI Taxonomy" id="2081795"/>
    <lineage>
        <taxon>Bacteria</taxon>
        <taxon>Candidatus Cerribacteria</taxon>
    </lineage>
</organism>
<dbReference type="Proteomes" id="UP000246104">
    <property type="component" value="Unassembled WGS sequence"/>
</dbReference>
<proteinExistence type="predicted"/>
<keyword evidence="1" id="KW-0472">Membrane</keyword>
<gene>
    <name evidence="2" type="ORF">C5B42_01850</name>
</gene>
<accession>A0A317JQR5</accession>
<keyword evidence="1" id="KW-0812">Transmembrane</keyword>
<keyword evidence="1" id="KW-1133">Transmembrane helix</keyword>
<feature type="transmembrane region" description="Helical" evidence="1">
    <location>
        <begin position="43"/>
        <end position="64"/>
    </location>
</feature>
<comment type="caution">
    <text evidence="2">The sequence shown here is derived from an EMBL/GenBank/DDBJ whole genome shotgun (WGS) entry which is preliminary data.</text>
</comment>
<sequence length="124" mass="12865">MIVPPHLIADSIFGQLPEPSPLQAFSGGTGLGLVPFINTMLKVITVVAGLFGAFNIISAGFTWLGSSGNPKAAEEANNKLLYSLIGLIIIVGSFTITAIVSFLLFGDATFILNPHIQGVGKLGP</sequence>
<evidence type="ECO:0000313" key="2">
    <source>
        <dbReference type="EMBL" id="PWU23751.1"/>
    </source>
</evidence>
<reference evidence="2 3" key="1">
    <citation type="submission" date="2018-02" db="EMBL/GenBank/DDBJ databases">
        <title>Genomic Reconstructions from Amazon Rainforest and Pasture Soil Reveal Novel Insights into the Physiology of Candidate Phyla in Tropical Sites.</title>
        <authorList>
            <person name="Kroeger M.E."/>
            <person name="Delmont T."/>
            <person name="Eren A.M."/>
            <person name="Guo J."/>
            <person name="Meyer K.M."/>
            <person name="Khan K."/>
            <person name="Rodrigues J.L.M."/>
            <person name="Bohannan B.J.M."/>
            <person name="Tringe S."/>
            <person name="Borges C.D."/>
            <person name="Tiedje J."/>
            <person name="Tsai S.M."/>
            <person name="Nusslein K."/>
        </authorList>
    </citation>
    <scope>NUCLEOTIDE SEQUENCE [LARGE SCALE GENOMIC DNA]</scope>
    <source>
        <strain evidence="2">Amazon FNV 2010 28 9</strain>
    </source>
</reference>
<dbReference type="EMBL" id="PSRQ01000023">
    <property type="protein sequence ID" value="PWU23751.1"/>
    <property type="molecule type" value="Genomic_DNA"/>
</dbReference>
<feature type="transmembrane region" description="Helical" evidence="1">
    <location>
        <begin position="84"/>
        <end position="105"/>
    </location>
</feature>
<evidence type="ECO:0000313" key="3">
    <source>
        <dbReference type="Proteomes" id="UP000246104"/>
    </source>
</evidence>
<name>A0A317JQR5_9BACT</name>
<dbReference type="AlphaFoldDB" id="A0A317JQR5"/>
<protein>
    <submittedName>
        <fullName evidence="2">Uncharacterized protein</fullName>
    </submittedName>
</protein>
<evidence type="ECO:0000256" key="1">
    <source>
        <dbReference type="SAM" id="Phobius"/>
    </source>
</evidence>